<evidence type="ECO:0000313" key="2">
    <source>
        <dbReference type="Proteomes" id="UP000683925"/>
    </source>
</evidence>
<dbReference type="AlphaFoldDB" id="A0A8S1WXT1"/>
<dbReference type="Proteomes" id="UP000683925">
    <property type="component" value="Unassembled WGS sequence"/>
</dbReference>
<protein>
    <submittedName>
        <fullName evidence="1">Uncharacterized protein</fullName>
    </submittedName>
</protein>
<dbReference type="EMBL" id="CAJJDP010000104">
    <property type="protein sequence ID" value="CAD8193370.1"/>
    <property type="molecule type" value="Genomic_DNA"/>
</dbReference>
<gene>
    <name evidence="1" type="ORF">POCTA_138.1.T1040112</name>
</gene>
<proteinExistence type="predicted"/>
<dbReference type="OrthoDB" id="301227at2759"/>
<organism evidence="1 2">
    <name type="scientific">Paramecium octaurelia</name>
    <dbReference type="NCBI Taxonomy" id="43137"/>
    <lineage>
        <taxon>Eukaryota</taxon>
        <taxon>Sar</taxon>
        <taxon>Alveolata</taxon>
        <taxon>Ciliophora</taxon>
        <taxon>Intramacronucleata</taxon>
        <taxon>Oligohymenophorea</taxon>
        <taxon>Peniculida</taxon>
        <taxon>Parameciidae</taxon>
        <taxon>Paramecium</taxon>
    </lineage>
</organism>
<sequence length="167" mass="20290">MYNLNILSWTSVSKRSLQDDLTHSEKLTEFLIDDLLFELVDILDTLEMKKMEEERQGYEQMALCDYIEAVKDIALDQDKVEQNFQKTRQQFMRDNLIKNVPVELLGRDQQYYVNPMDRSRSKDLSCRFIIKIMEDRKKRIQYITQDKQYYPKNIEQLISQQKIYWKK</sequence>
<keyword evidence="2" id="KW-1185">Reference proteome</keyword>
<evidence type="ECO:0000313" key="1">
    <source>
        <dbReference type="EMBL" id="CAD8193370.1"/>
    </source>
</evidence>
<accession>A0A8S1WXT1</accession>
<comment type="caution">
    <text evidence="1">The sequence shown here is derived from an EMBL/GenBank/DDBJ whole genome shotgun (WGS) entry which is preliminary data.</text>
</comment>
<reference evidence="1" key="1">
    <citation type="submission" date="2021-01" db="EMBL/GenBank/DDBJ databases">
        <authorList>
            <consortium name="Genoscope - CEA"/>
            <person name="William W."/>
        </authorList>
    </citation>
    <scope>NUCLEOTIDE SEQUENCE</scope>
</reference>
<name>A0A8S1WXT1_PAROT</name>